<evidence type="ECO:0000256" key="8">
    <source>
        <dbReference type="ARBA" id="ARBA00023012"/>
    </source>
</evidence>
<gene>
    <name evidence="11" type="ORF">GCM10010361_01670</name>
</gene>
<dbReference type="Gene3D" id="3.30.565.10">
    <property type="entry name" value="Histidine kinase-like ATPase, C-terminal domain"/>
    <property type="match status" value="1"/>
</dbReference>
<protein>
    <recommendedName>
        <fullName evidence="2">histidine kinase</fullName>
        <ecNumber evidence="2">2.7.13.3</ecNumber>
    </recommendedName>
</protein>
<evidence type="ECO:0000256" key="9">
    <source>
        <dbReference type="SAM" id="Phobius"/>
    </source>
</evidence>
<comment type="caution">
    <text evidence="11">The sequence shown here is derived from an EMBL/GenBank/DDBJ whole genome shotgun (WGS) entry which is preliminary data.</text>
</comment>
<feature type="transmembrane region" description="Helical" evidence="9">
    <location>
        <begin position="120"/>
        <end position="140"/>
    </location>
</feature>
<keyword evidence="9" id="KW-0472">Membrane</keyword>
<dbReference type="InterPro" id="IPR050482">
    <property type="entry name" value="Sensor_HK_TwoCompSys"/>
</dbReference>
<keyword evidence="7" id="KW-0067">ATP-binding</keyword>
<evidence type="ECO:0000256" key="7">
    <source>
        <dbReference type="ARBA" id="ARBA00022840"/>
    </source>
</evidence>
<evidence type="ECO:0000256" key="3">
    <source>
        <dbReference type="ARBA" id="ARBA00022553"/>
    </source>
</evidence>
<evidence type="ECO:0000313" key="12">
    <source>
        <dbReference type="Proteomes" id="UP001500909"/>
    </source>
</evidence>
<evidence type="ECO:0000256" key="6">
    <source>
        <dbReference type="ARBA" id="ARBA00022777"/>
    </source>
</evidence>
<proteinExistence type="predicted"/>
<evidence type="ECO:0000256" key="5">
    <source>
        <dbReference type="ARBA" id="ARBA00022741"/>
    </source>
</evidence>
<name>A0ABN0ZAW4_9ACTN</name>
<feature type="transmembrane region" description="Helical" evidence="9">
    <location>
        <begin position="72"/>
        <end position="92"/>
    </location>
</feature>
<dbReference type="EMBL" id="BAAABY010000002">
    <property type="protein sequence ID" value="GAA0441367.1"/>
    <property type="molecule type" value="Genomic_DNA"/>
</dbReference>
<dbReference type="EC" id="2.7.13.3" evidence="2"/>
<evidence type="ECO:0000313" key="11">
    <source>
        <dbReference type="EMBL" id="GAA0441367.1"/>
    </source>
</evidence>
<dbReference type="Proteomes" id="UP001500909">
    <property type="component" value="Unassembled WGS sequence"/>
</dbReference>
<keyword evidence="5" id="KW-0547">Nucleotide-binding</keyword>
<evidence type="ECO:0000256" key="1">
    <source>
        <dbReference type="ARBA" id="ARBA00000085"/>
    </source>
</evidence>
<organism evidence="11 12">
    <name type="scientific">Streptomyces olivaceiscleroticus</name>
    <dbReference type="NCBI Taxonomy" id="68245"/>
    <lineage>
        <taxon>Bacteria</taxon>
        <taxon>Bacillati</taxon>
        <taxon>Actinomycetota</taxon>
        <taxon>Actinomycetes</taxon>
        <taxon>Kitasatosporales</taxon>
        <taxon>Streptomycetaceae</taxon>
        <taxon>Streptomyces</taxon>
    </lineage>
</organism>
<evidence type="ECO:0000256" key="4">
    <source>
        <dbReference type="ARBA" id="ARBA00022679"/>
    </source>
</evidence>
<feature type="domain" description="Signal transduction histidine kinase subgroup 3 dimerisation and phosphoacceptor" evidence="10">
    <location>
        <begin position="190"/>
        <end position="259"/>
    </location>
</feature>
<dbReference type="SUPFAM" id="SSF55874">
    <property type="entry name" value="ATPase domain of HSP90 chaperone/DNA topoisomerase II/histidine kinase"/>
    <property type="match status" value="1"/>
</dbReference>
<keyword evidence="9" id="KW-0812">Transmembrane</keyword>
<keyword evidence="6 11" id="KW-0418">Kinase</keyword>
<reference evidence="11 12" key="1">
    <citation type="journal article" date="2019" name="Int. J. Syst. Evol. Microbiol.">
        <title>The Global Catalogue of Microorganisms (GCM) 10K type strain sequencing project: providing services to taxonomists for standard genome sequencing and annotation.</title>
        <authorList>
            <consortium name="The Broad Institute Genomics Platform"/>
            <consortium name="The Broad Institute Genome Sequencing Center for Infectious Disease"/>
            <person name="Wu L."/>
            <person name="Ma J."/>
        </authorList>
    </citation>
    <scope>NUCLEOTIDE SEQUENCE [LARGE SCALE GENOMIC DNA]</scope>
    <source>
        <strain evidence="11 12">JCM 4805</strain>
    </source>
</reference>
<comment type="catalytic activity">
    <reaction evidence="1">
        <text>ATP + protein L-histidine = ADP + protein N-phospho-L-histidine.</text>
        <dbReference type="EC" id="2.7.13.3"/>
    </reaction>
</comment>
<feature type="transmembrane region" description="Helical" evidence="9">
    <location>
        <begin position="152"/>
        <end position="173"/>
    </location>
</feature>
<keyword evidence="4" id="KW-0808">Transferase</keyword>
<evidence type="ECO:0000259" key="10">
    <source>
        <dbReference type="Pfam" id="PF07730"/>
    </source>
</evidence>
<feature type="transmembrane region" description="Helical" evidence="9">
    <location>
        <begin position="44"/>
        <end position="65"/>
    </location>
</feature>
<dbReference type="GO" id="GO:0016301">
    <property type="term" value="F:kinase activity"/>
    <property type="evidence" value="ECO:0007669"/>
    <property type="project" value="UniProtKB-KW"/>
</dbReference>
<sequence length="405" mass="42945">MLRRRTVDDMIRTFRHRSALQQALLLLAAAVVLALLVVEGANTGFVPTAAATVATGALCVAALVVRPARFPLVAAGAVTASAVLTVVTTQLTHRPENTPGMTELCALLLVTARAVRLLPLLRTVVLVPAAACAAGVLLLRMPGTEWHTAATFVAPFVLLGAVLAVVLGLYLRVLDTLRERERLADRQDQRLEYARELHDFVAHHITAIVAQTKAVRFATASGHAPAPAALDTMLGRIEEAGSEAMESMRGIVSVLRTAADPAATRPGSTLDRIRPLVADFARTGPPAELTLDPRLTDRPLPPELTTAVHGLVRESLTNIRKHGVDVGRVTVDVRLRPDDAGRLEVTVADDGRVARAGLRARGDGGYGLLGLAERIEGAGGHFTAGPDAAGGWRVAADLPLRTERR</sequence>
<dbReference type="InterPro" id="IPR036890">
    <property type="entry name" value="HATPase_C_sf"/>
</dbReference>
<accession>A0ABN0ZAW4</accession>
<evidence type="ECO:0000256" key="2">
    <source>
        <dbReference type="ARBA" id="ARBA00012438"/>
    </source>
</evidence>
<keyword evidence="9" id="KW-1133">Transmembrane helix</keyword>
<keyword evidence="8" id="KW-0902">Two-component regulatory system</keyword>
<dbReference type="InterPro" id="IPR011712">
    <property type="entry name" value="Sig_transdc_His_kin_sub3_dim/P"/>
</dbReference>
<dbReference type="Gene3D" id="1.20.5.1930">
    <property type="match status" value="1"/>
</dbReference>
<dbReference type="Pfam" id="PF07730">
    <property type="entry name" value="HisKA_3"/>
    <property type="match status" value="1"/>
</dbReference>
<keyword evidence="3" id="KW-0597">Phosphoprotein</keyword>
<dbReference type="PANTHER" id="PTHR24421:SF10">
    <property type="entry name" value="NITRATE_NITRITE SENSOR PROTEIN NARQ"/>
    <property type="match status" value="1"/>
</dbReference>
<keyword evidence="12" id="KW-1185">Reference proteome</keyword>
<dbReference type="PANTHER" id="PTHR24421">
    <property type="entry name" value="NITRATE/NITRITE SENSOR PROTEIN NARX-RELATED"/>
    <property type="match status" value="1"/>
</dbReference>